<dbReference type="GeneID" id="68287327"/>
<sequence>MENDSPSPTSRPSSSAPSSSPLRSSVEYATTENSSVTNLDQEAGVKSWREWNKSRTGQDDPYVSIEALRGFVPRTLSTDSTDGLVKQEEQVLRLALSTHVASSSGTRSAELASRRSMRTIEDRYEKHSKQHMVSSLGYEHTARRMRPDSGSRYIVDIPAADQRQKDHRSEVPQPSEGDKRHRVIELDNYRDTSDKRADQTADSRDYWEVPSGLVGPSPPPDLVSYIKRDDGKSAYMTRRPSYLPPRDSLGVKRTSSYVYTPGGVEKFSPRPPLLRSSPDPYERYR</sequence>
<dbReference type="Proteomes" id="UP000825890">
    <property type="component" value="Unassembled WGS sequence"/>
</dbReference>
<accession>A0A9P3CBJ3</accession>
<dbReference type="AlphaFoldDB" id="A0A9P3CBJ3"/>
<organism evidence="2 3">
    <name type="scientific">Cercospora kikuchii</name>
    <dbReference type="NCBI Taxonomy" id="84275"/>
    <lineage>
        <taxon>Eukaryota</taxon>
        <taxon>Fungi</taxon>
        <taxon>Dikarya</taxon>
        <taxon>Ascomycota</taxon>
        <taxon>Pezizomycotina</taxon>
        <taxon>Dothideomycetes</taxon>
        <taxon>Dothideomycetidae</taxon>
        <taxon>Mycosphaerellales</taxon>
        <taxon>Mycosphaerellaceae</taxon>
        <taxon>Cercospora</taxon>
    </lineage>
</organism>
<gene>
    <name evidence="2" type="ORF">CKM354_000175200</name>
</gene>
<dbReference type="RefSeq" id="XP_044652819.1">
    <property type="nucleotide sequence ID" value="XM_044796884.1"/>
</dbReference>
<protein>
    <submittedName>
        <fullName evidence="2">Uncharacterized protein</fullName>
    </submittedName>
</protein>
<name>A0A9P3CBJ3_9PEZI</name>
<evidence type="ECO:0000313" key="2">
    <source>
        <dbReference type="EMBL" id="GIZ38332.1"/>
    </source>
</evidence>
<reference evidence="2 3" key="1">
    <citation type="submission" date="2021-01" db="EMBL/GenBank/DDBJ databases">
        <title>Cercospora kikuchii MAFF 305040 whole genome shotgun sequence.</title>
        <authorList>
            <person name="Kashiwa T."/>
            <person name="Suzuki T."/>
        </authorList>
    </citation>
    <scope>NUCLEOTIDE SEQUENCE [LARGE SCALE GENOMIC DNA]</scope>
    <source>
        <strain evidence="2 3">MAFF 305040</strain>
    </source>
</reference>
<feature type="compositionally biased region" description="Polar residues" evidence="1">
    <location>
        <begin position="27"/>
        <end position="40"/>
    </location>
</feature>
<feature type="region of interest" description="Disordered" evidence="1">
    <location>
        <begin position="123"/>
        <end position="285"/>
    </location>
</feature>
<feature type="compositionally biased region" description="Basic and acidic residues" evidence="1">
    <location>
        <begin position="162"/>
        <end position="207"/>
    </location>
</feature>
<evidence type="ECO:0000313" key="3">
    <source>
        <dbReference type="Proteomes" id="UP000825890"/>
    </source>
</evidence>
<feature type="compositionally biased region" description="Low complexity" evidence="1">
    <location>
        <begin position="1"/>
        <end position="25"/>
    </location>
</feature>
<dbReference type="EMBL" id="BOLY01000001">
    <property type="protein sequence ID" value="GIZ38332.1"/>
    <property type="molecule type" value="Genomic_DNA"/>
</dbReference>
<feature type="region of interest" description="Disordered" evidence="1">
    <location>
        <begin position="1"/>
        <end position="46"/>
    </location>
</feature>
<evidence type="ECO:0000256" key="1">
    <source>
        <dbReference type="SAM" id="MobiDB-lite"/>
    </source>
</evidence>
<feature type="compositionally biased region" description="Basic and acidic residues" evidence="1">
    <location>
        <begin position="140"/>
        <end position="149"/>
    </location>
</feature>
<proteinExistence type="predicted"/>
<keyword evidence="3" id="KW-1185">Reference proteome</keyword>
<comment type="caution">
    <text evidence="2">The sequence shown here is derived from an EMBL/GenBank/DDBJ whole genome shotgun (WGS) entry which is preliminary data.</text>
</comment>